<comment type="caution">
    <text evidence="2">The sequence shown here is derived from an EMBL/GenBank/DDBJ whole genome shotgun (WGS) entry which is preliminary data.</text>
</comment>
<evidence type="ECO:0000259" key="1">
    <source>
        <dbReference type="PROSITE" id="PS50994"/>
    </source>
</evidence>
<dbReference type="GO" id="GO:0003676">
    <property type="term" value="F:nucleic acid binding"/>
    <property type="evidence" value="ECO:0007669"/>
    <property type="project" value="InterPro"/>
</dbReference>
<organism evidence="2 3">
    <name type="scientific">Symbiodinium necroappetens</name>
    <dbReference type="NCBI Taxonomy" id="1628268"/>
    <lineage>
        <taxon>Eukaryota</taxon>
        <taxon>Sar</taxon>
        <taxon>Alveolata</taxon>
        <taxon>Dinophyceae</taxon>
        <taxon>Suessiales</taxon>
        <taxon>Symbiodiniaceae</taxon>
        <taxon>Symbiodinium</taxon>
    </lineage>
</organism>
<dbReference type="InterPro" id="IPR012337">
    <property type="entry name" value="RNaseH-like_sf"/>
</dbReference>
<feature type="non-terminal residue" evidence="2">
    <location>
        <position position="413"/>
    </location>
</feature>
<feature type="domain" description="Integrase catalytic" evidence="1">
    <location>
        <begin position="123"/>
        <end position="284"/>
    </location>
</feature>
<sequence length="413" mass="46855">DAFKHDLAKTKNKMVPELLTGASGSQLEAFPAEVETELQSPELAEEEDPPLEVAVRVPTSEEKESLGKLHRNLGHPGNKELCRALRVAGAPEHLCRYAKEHFRCPTCAANRAPKSVRPSMIPRAYAPNTVVGVDLLQLSNWNSTEQFWMLNMLCLGTSFQMVERVRSKEPEEVWAAFARTWGRFLGWPQVLLLDQGTEFLSEFRSRASSLGIVLHTIGARAPHQNGRTERHGGLFKALFERARWENPPTSHEDWRLLLRETESAKNRLFNRSGYSPAQRMIGQTRRTVGEIFSDDALDPAFLEPTEDVQRLLSIRQSAQKAFVELNTSEALKTALRARSRVQRQFLPGEIVFVWRSWKVRGVVKPSWVGPGVVLLPEGANSYVNVRGRLWKAIHEVFKDMKDRFDRASLKLVE</sequence>
<dbReference type="PROSITE" id="PS50994">
    <property type="entry name" value="INTEGRASE"/>
    <property type="match status" value="1"/>
</dbReference>
<dbReference type="EMBL" id="CAJNJA010073506">
    <property type="protein sequence ID" value="CAE7909910.1"/>
    <property type="molecule type" value="Genomic_DNA"/>
</dbReference>
<dbReference type="SUPFAM" id="SSF53098">
    <property type="entry name" value="Ribonuclease H-like"/>
    <property type="match status" value="1"/>
</dbReference>
<dbReference type="InterPro" id="IPR036397">
    <property type="entry name" value="RNaseH_sf"/>
</dbReference>
<gene>
    <name evidence="2" type="primary">C15C7.7</name>
    <name evidence="2" type="ORF">SNEC2469_LOCUS30940</name>
</gene>
<dbReference type="InterPro" id="IPR050951">
    <property type="entry name" value="Retrovirus_Pol_polyprotein"/>
</dbReference>
<dbReference type="PANTHER" id="PTHR37984:SF5">
    <property type="entry name" value="PROTEIN NYNRIN-LIKE"/>
    <property type="match status" value="1"/>
</dbReference>
<dbReference type="GO" id="GO:0015074">
    <property type="term" value="P:DNA integration"/>
    <property type="evidence" value="ECO:0007669"/>
    <property type="project" value="InterPro"/>
</dbReference>
<proteinExistence type="predicted"/>
<dbReference type="Proteomes" id="UP000601435">
    <property type="component" value="Unassembled WGS sequence"/>
</dbReference>
<keyword evidence="3" id="KW-1185">Reference proteome</keyword>
<dbReference type="PANTHER" id="PTHR37984">
    <property type="entry name" value="PROTEIN CBG26694"/>
    <property type="match status" value="1"/>
</dbReference>
<feature type="non-terminal residue" evidence="2">
    <location>
        <position position="1"/>
    </location>
</feature>
<dbReference type="InterPro" id="IPR001584">
    <property type="entry name" value="Integrase_cat-core"/>
</dbReference>
<dbReference type="Gene3D" id="3.30.420.10">
    <property type="entry name" value="Ribonuclease H-like superfamily/Ribonuclease H"/>
    <property type="match status" value="1"/>
</dbReference>
<accession>A0A813BLB1</accession>
<reference evidence="2" key="1">
    <citation type="submission" date="2021-02" db="EMBL/GenBank/DDBJ databases">
        <authorList>
            <person name="Dougan E. K."/>
            <person name="Rhodes N."/>
            <person name="Thang M."/>
            <person name="Chan C."/>
        </authorList>
    </citation>
    <scope>NUCLEOTIDE SEQUENCE</scope>
</reference>
<dbReference type="OrthoDB" id="420905at2759"/>
<dbReference type="AlphaFoldDB" id="A0A813BLB1"/>
<name>A0A813BLB1_9DINO</name>
<evidence type="ECO:0000313" key="3">
    <source>
        <dbReference type="Proteomes" id="UP000601435"/>
    </source>
</evidence>
<evidence type="ECO:0000313" key="2">
    <source>
        <dbReference type="EMBL" id="CAE7909910.1"/>
    </source>
</evidence>
<protein>
    <submittedName>
        <fullName evidence="2">C15C7.7 protein</fullName>
    </submittedName>
</protein>